<dbReference type="FunFam" id="1.10.472.10:FF:000095">
    <property type="entry name" value="Cyclin Ccl1, putative (AFU_orthologue AFUA_5G07030)"/>
    <property type="match status" value="1"/>
</dbReference>
<evidence type="ECO:0000256" key="1">
    <source>
        <dbReference type="ARBA" id="ARBA00023127"/>
    </source>
</evidence>
<keyword evidence="1 2" id="KW-0195">Cyclin</keyword>
<dbReference type="SMART" id="SM00385">
    <property type="entry name" value="CYCLIN"/>
    <property type="match status" value="1"/>
</dbReference>
<comment type="similarity">
    <text evidence="2">Belongs to the cyclin family.</text>
</comment>
<feature type="region of interest" description="Disordered" evidence="3">
    <location>
        <begin position="264"/>
        <end position="296"/>
    </location>
</feature>
<evidence type="ECO:0000313" key="5">
    <source>
        <dbReference type="EMBL" id="PLW20626.1"/>
    </source>
</evidence>
<reference evidence="5 6" key="1">
    <citation type="submission" date="2017-11" db="EMBL/GenBank/DDBJ databases">
        <title>De novo assembly and phasing of dikaryotic genomes from two isolates of Puccinia coronata f. sp. avenae, the causal agent of oat crown rust.</title>
        <authorList>
            <person name="Miller M.E."/>
            <person name="Zhang Y."/>
            <person name="Omidvar V."/>
            <person name="Sperschneider J."/>
            <person name="Schwessinger B."/>
            <person name="Raley C."/>
            <person name="Palmer J.M."/>
            <person name="Garnica D."/>
            <person name="Upadhyaya N."/>
            <person name="Rathjen J."/>
            <person name="Taylor J.M."/>
            <person name="Park R.F."/>
            <person name="Dodds P.N."/>
            <person name="Hirsch C.D."/>
            <person name="Kianian S.F."/>
            <person name="Figueroa M."/>
        </authorList>
    </citation>
    <scope>NUCLEOTIDE SEQUENCE [LARGE SCALE GENOMIC DNA]</scope>
    <source>
        <strain evidence="5">12NC29</strain>
    </source>
</reference>
<dbReference type="STRING" id="200324.A0A2N5T560"/>
<dbReference type="InterPro" id="IPR006671">
    <property type="entry name" value="Cyclin_N"/>
</dbReference>
<dbReference type="AlphaFoldDB" id="A0A2N5T560"/>
<dbReference type="OrthoDB" id="340962at2759"/>
<evidence type="ECO:0000259" key="4">
    <source>
        <dbReference type="SMART" id="SM00385"/>
    </source>
</evidence>
<dbReference type="PANTHER" id="PTHR10026">
    <property type="entry name" value="CYCLIN"/>
    <property type="match status" value="1"/>
</dbReference>
<name>A0A2N5T560_9BASI</name>
<dbReference type="SUPFAM" id="SSF47954">
    <property type="entry name" value="Cyclin-like"/>
    <property type="match status" value="2"/>
</dbReference>
<accession>A0A2N5T560</accession>
<keyword evidence="6" id="KW-1185">Reference proteome</keyword>
<evidence type="ECO:0000256" key="3">
    <source>
        <dbReference type="SAM" id="MobiDB-lite"/>
    </source>
</evidence>
<dbReference type="Pfam" id="PF16899">
    <property type="entry name" value="Cyclin_C_2"/>
    <property type="match status" value="1"/>
</dbReference>
<dbReference type="InterPro" id="IPR043198">
    <property type="entry name" value="Cyclin/Ssn8"/>
</dbReference>
<evidence type="ECO:0000256" key="2">
    <source>
        <dbReference type="RuleBase" id="RU000383"/>
    </source>
</evidence>
<protein>
    <recommendedName>
        <fullName evidence="4">Cyclin-like domain-containing protein</fullName>
    </recommendedName>
</protein>
<organism evidence="5 6">
    <name type="scientific">Puccinia coronata f. sp. avenae</name>
    <dbReference type="NCBI Taxonomy" id="200324"/>
    <lineage>
        <taxon>Eukaryota</taxon>
        <taxon>Fungi</taxon>
        <taxon>Dikarya</taxon>
        <taxon>Basidiomycota</taxon>
        <taxon>Pucciniomycotina</taxon>
        <taxon>Pucciniomycetes</taxon>
        <taxon>Pucciniales</taxon>
        <taxon>Pucciniaceae</taxon>
        <taxon>Puccinia</taxon>
    </lineage>
</organism>
<dbReference type="GO" id="GO:0016538">
    <property type="term" value="F:cyclin-dependent protein serine/threonine kinase regulator activity"/>
    <property type="evidence" value="ECO:0007669"/>
    <property type="project" value="InterPro"/>
</dbReference>
<dbReference type="Proteomes" id="UP000235388">
    <property type="component" value="Unassembled WGS sequence"/>
</dbReference>
<dbReference type="InterPro" id="IPR013763">
    <property type="entry name" value="Cyclin-like_dom"/>
</dbReference>
<gene>
    <name evidence="5" type="ORF">PCANC_06016</name>
</gene>
<dbReference type="InterPro" id="IPR031658">
    <property type="entry name" value="Cyclin_C_2"/>
</dbReference>
<evidence type="ECO:0000313" key="6">
    <source>
        <dbReference type="Proteomes" id="UP000235388"/>
    </source>
</evidence>
<dbReference type="CDD" id="cd20524">
    <property type="entry name" value="CYCLIN_CCNH_rpt1"/>
    <property type="match status" value="1"/>
</dbReference>
<dbReference type="EMBL" id="PGCJ01000794">
    <property type="protein sequence ID" value="PLW20626.1"/>
    <property type="molecule type" value="Genomic_DNA"/>
</dbReference>
<feature type="compositionally biased region" description="Low complexity" evidence="3">
    <location>
        <begin position="270"/>
        <end position="289"/>
    </location>
</feature>
<sequence length="381" mass="43333">MNTKQHSNQPPPACSTRVPRPLYQLSTQFRNWRFSQSGLEQARTELNQVAVGRVRTKLEEERNVELPSTGEGPAEPSQVEYLTVQDELELVTFYLSKISQLSRAAIFHFPETVEATAMSYLKRFYLRNTCMDYHPKNIMLTCLFLATKTENTSISIDSFASRIPKTTNADVLALEFLVAQSLKFQFKVHHAHLAARGMYLDLQQQQQEEQQTTERLDLAWVHVQALLRAARLTDLEFLWTPSQIACAAWWTADRELTEPWLHNKAGRLGTTPTPTTTTTAAITSTTTPTAHRDPISNLGVGPLLEHIREISGQMLQAKERPIDKERVTTVDRRLRFCRNPEKDPSSALFKIKQAELDQASLDKHQLKFPHPTPASNQDPFA</sequence>
<dbReference type="Gene3D" id="1.10.472.10">
    <property type="entry name" value="Cyclin-like"/>
    <property type="match status" value="1"/>
</dbReference>
<proteinExistence type="inferred from homology"/>
<dbReference type="InterPro" id="IPR036915">
    <property type="entry name" value="Cyclin-like_sf"/>
</dbReference>
<comment type="caution">
    <text evidence="5">The sequence shown here is derived from an EMBL/GenBank/DDBJ whole genome shotgun (WGS) entry which is preliminary data.</text>
</comment>
<dbReference type="Pfam" id="PF00134">
    <property type="entry name" value="Cyclin_N"/>
    <property type="match status" value="1"/>
</dbReference>
<feature type="region of interest" description="Disordered" evidence="3">
    <location>
        <begin position="360"/>
        <end position="381"/>
    </location>
</feature>
<dbReference type="GO" id="GO:0006357">
    <property type="term" value="P:regulation of transcription by RNA polymerase II"/>
    <property type="evidence" value="ECO:0007669"/>
    <property type="project" value="InterPro"/>
</dbReference>
<dbReference type="CDD" id="cd20525">
    <property type="entry name" value="CYCLIN_CCNH_rpt2"/>
    <property type="match status" value="1"/>
</dbReference>
<feature type="domain" description="Cyclin-like" evidence="4">
    <location>
        <begin position="96"/>
        <end position="180"/>
    </location>
</feature>